<dbReference type="eggNOG" id="KOG3572">
    <property type="taxonomic scope" value="Eukaryota"/>
</dbReference>
<accession>A0A1X7SXI5</accession>
<dbReference type="KEGG" id="aqu:109591044"/>
<reference evidence="2" key="1">
    <citation type="submission" date="2017-05" db="UniProtKB">
        <authorList>
            <consortium name="EnsemblMetazoa"/>
        </authorList>
    </citation>
    <scope>IDENTIFICATION</scope>
</reference>
<protein>
    <submittedName>
        <fullName evidence="2">Uncharacterized protein</fullName>
    </submittedName>
</protein>
<gene>
    <name evidence="2" type="primary">109591044</name>
</gene>
<dbReference type="AlphaFoldDB" id="A0A1X7SXI5"/>
<feature type="signal peptide" evidence="1">
    <location>
        <begin position="1"/>
        <end position="21"/>
    </location>
</feature>
<evidence type="ECO:0000256" key="1">
    <source>
        <dbReference type="SAM" id="SignalP"/>
    </source>
</evidence>
<dbReference type="EnsemblMetazoa" id="Aqu2.1.06673_001">
    <property type="protein sequence ID" value="Aqu2.1.06673_001"/>
    <property type="gene ID" value="Aqu2.1.06673"/>
</dbReference>
<feature type="chain" id="PRO_5044568381" evidence="1">
    <location>
        <begin position="22"/>
        <end position="188"/>
    </location>
</feature>
<evidence type="ECO:0000313" key="2">
    <source>
        <dbReference type="EnsemblMetazoa" id="Aqu2.1.06673_001"/>
    </source>
</evidence>
<name>A0A1X7SXI5_AMPQE</name>
<keyword evidence="1" id="KW-0732">Signal</keyword>
<sequence length="188" mass="21203">LLKNWAKLSVLLFLGGPLSISGEVARAINLSGLREVCIRRVDKDEKTLDLVVFIFKIDKGVYISRKLLFAGMLLRVSGLWTKGETVKSGVHGDWGLYLDQPHCNSSYSCKSVQRYGSLIPMVILTLMKHLMVREGSLLRLEGVIPLINSLKGVRPLIERYRTHNSSRISTSLRLMLPKTRAERTRLVT</sequence>
<organism evidence="2">
    <name type="scientific">Amphimedon queenslandica</name>
    <name type="common">Sponge</name>
    <dbReference type="NCBI Taxonomy" id="400682"/>
    <lineage>
        <taxon>Eukaryota</taxon>
        <taxon>Metazoa</taxon>
        <taxon>Porifera</taxon>
        <taxon>Demospongiae</taxon>
        <taxon>Heteroscleromorpha</taxon>
        <taxon>Haplosclerida</taxon>
        <taxon>Niphatidae</taxon>
        <taxon>Amphimedon</taxon>
    </lineage>
</organism>
<dbReference type="OrthoDB" id="39497at2759"/>
<dbReference type="InParanoid" id="A0A1X7SXI5"/>
<proteinExistence type="predicted"/>